<comment type="caution">
    <text evidence="2">The sequence shown here is derived from an EMBL/GenBank/DDBJ whole genome shotgun (WGS) entry which is preliminary data.</text>
</comment>
<dbReference type="Pfam" id="PF01607">
    <property type="entry name" value="CBM_14"/>
    <property type="match status" value="1"/>
</dbReference>
<dbReference type="SUPFAM" id="SSF57625">
    <property type="entry name" value="Invertebrate chitin-binding proteins"/>
    <property type="match status" value="1"/>
</dbReference>
<reference evidence="2" key="2">
    <citation type="journal article" date="2021" name="World Allergy Organ. J.">
        <title>Chromosome-level assembly of Dermatophagoides farinae genome and transcriptome reveals two novel allergens Der f 37 and Der f 39.</title>
        <authorList>
            <person name="Chen J."/>
            <person name="Cai Z."/>
            <person name="Fan D."/>
            <person name="Hu J."/>
            <person name="Hou Y."/>
            <person name="He Y."/>
            <person name="Zhang Z."/>
            <person name="Zhao Z."/>
            <person name="Gao P."/>
            <person name="Hu W."/>
            <person name="Sun J."/>
            <person name="Li J."/>
            <person name="Ji K."/>
        </authorList>
    </citation>
    <scope>NUCLEOTIDE SEQUENCE</scope>
    <source>
        <strain evidence="2">JKM2019</strain>
    </source>
</reference>
<organism evidence="2">
    <name type="scientific">Dermatophagoides farinae</name>
    <name type="common">American house dust mite</name>
    <dbReference type="NCBI Taxonomy" id="6954"/>
    <lineage>
        <taxon>Eukaryota</taxon>
        <taxon>Metazoa</taxon>
        <taxon>Ecdysozoa</taxon>
        <taxon>Arthropoda</taxon>
        <taxon>Chelicerata</taxon>
        <taxon>Arachnida</taxon>
        <taxon>Acari</taxon>
        <taxon>Acariformes</taxon>
        <taxon>Sarcoptiformes</taxon>
        <taxon>Astigmata</taxon>
        <taxon>Psoroptidia</taxon>
        <taxon>Analgoidea</taxon>
        <taxon>Pyroglyphidae</taxon>
        <taxon>Dermatophagoidinae</taxon>
        <taxon>Dermatophagoides</taxon>
    </lineage>
</organism>
<dbReference type="PROSITE" id="PS50940">
    <property type="entry name" value="CHIT_BIND_II"/>
    <property type="match status" value="1"/>
</dbReference>
<proteinExistence type="predicted"/>
<dbReference type="Gene3D" id="2.170.140.10">
    <property type="entry name" value="Chitin binding domain"/>
    <property type="match status" value="1"/>
</dbReference>
<reference evidence="2" key="1">
    <citation type="submission" date="2020-06" db="EMBL/GenBank/DDBJ databases">
        <authorList>
            <person name="Ji K."/>
            <person name="Li J."/>
        </authorList>
    </citation>
    <scope>NUCLEOTIDE SEQUENCE</scope>
    <source>
        <strain evidence="2">JKM2019</strain>
        <tissue evidence="2">Whole body</tissue>
    </source>
</reference>
<dbReference type="EMBL" id="SDOV01000007">
    <property type="protein sequence ID" value="KAH7640026.1"/>
    <property type="molecule type" value="Genomic_DNA"/>
</dbReference>
<evidence type="ECO:0000313" key="2">
    <source>
        <dbReference type="EMBL" id="KAH7640026.1"/>
    </source>
</evidence>
<gene>
    <name evidence="2" type="ORF">HUG17_4059</name>
</gene>
<dbReference type="InterPro" id="IPR036508">
    <property type="entry name" value="Chitin-bd_dom_sf"/>
</dbReference>
<name>A0A9D4SFP9_DERFA</name>
<sequence length="124" mass="14853">MNSTVDYRKLIHCPSNPSGRRLRNPYDCNRFYLCYKQGDQVRLALYNCPHGTFFDDTPTVQNCILRSDYEERYGQCKTLPLPHDDDDDNNNSLAEIMKKIVKKIKDYLDRKYREYEEHHHHHDG</sequence>
<protein>
    <submittedName>
        <fullName evidence="2">Histidine-rich glycoprotein-like</fullName>
    </submittedName>
</protein>
<evidence type="ECO:0000259" key="1">
    <source>
        <dbReference type="PROSITE" id="PS50940"/>
    </source>
</evidence>
<dbReference type="Proteomes" id="UP000828236">
    <property type="component" value="Unassembled WGS sequence"/>
</dbReference>
<feature type="domain" description="Chitin-binding type-2" evidence="1">
    <location>
        <begin position="10"/>
        <end position="78"/>
    </location>
</feature>
<dbReference type="GO" id="GO:0005576">
    <property type="term" value="C:extracellular region"/>
    <property type="evidence" value="ECO:0007669"/>
    <property type="project" value="InterPro"/>
</dbReference>
<dbReference type="GO" id="GO:0008061">
    <property type="term" value="F:chitin binding"/>
    <property type="evidence" value="ECO:0007669"/>
    <property type="project" value="InterPro"/>
</dbReference>
<dbReference type="InterPro" id="IPR002557">
    <property type="entry name" value="Chitin-bd_dom"/>
</dbReference>
<accession>A0A9D4SFP9</accession>
<dbReference type="AlphaFoldDB" id="A0A9D4SFP9"/>